<comment type="caution">
    <text evidence="1">The sequence shown here is derived from an EMBL/GenBank/DDBJ whole genome shotgun (WGS) entry which is preliminary data.</text>
</comment>
<dbReference type="Proteomes" id="UP000663823">
    <property type="component" value="Unassembled WGS sequence"/>
</dbReference>
<reference evidence="1" key="1">
    <citation type="submission" date="2021-02" db="EMBL/GenBank/DDBJ databases">
        <authorList>
            <person name="Nowell W R."/>
        </authorList>
    </citation>
    <scope>NUCLEOTIDE SEQUENCE</scope>
</reference>
<evidence type="ECO:0000313" key="2">
    <source>
        <dbReference type="Proteomes" id="UP000663823"/>
    </source>
</evidence>
<evidence type="ECO:0000313" key="1">
    <source>
        <dbReference type="EMBL" id="CAF3993441.1"/>
    </source>
</evidence>
<protein>
    <submittedName>
        <fullName evidence="1">Uncharacterized protein</fullName>
    </submittedName>
</protein>
<accession>A0A819NAE1</accession>
<name>A0A819NAE1_9BILA</name>
<organism evidence="1 2">
    <name type="scientific">Rotaria sordida</name>
    <dbReference type="NCBI Taxonomy" id="392033"/>
    <lineage>
        <taxon>Eukaryota</taxon>
        <taxon>Metazoa</taxon>
        <taxon>Spiralia</taxon>
        <taxon>Gnathifera</taxon>
        <taxon>Rotifera</taxon>
        <taxon>Eurotatoria</taxon>
        <taxon>Bdelloidea</taxon>
        <taxon>Philodinida</taxon>
        <taxon>Philodinidae</taxon>
        <taxon>Rotaria</taxon>
    </lineage>
</organism>
<feature type="non-terminal residue" evidence="1">
    <location>
        <position position="1"/>
    </location>
</feature>
<dbReference type="EMBL" id="CAJOAX010006857">
    <property type="protein sequence ID" value="CAF3993441.1"/>
    <property type="molecule type" value="Genomic_DNA"/>
</dbReference>
<dbReference type="InterPro" id="IPR016024">
    <property type="entry name" value="ARM-type_fold"/>
</dbReference>
<dbReference type="SUPFAM" id="SSF48371">
    <property type="entry name" value="ARM repeat"/>
    <property type="match status" value="1"/>
</dbReference>
<sequence length="1608" mass="186494">MIANIFLKISEKYMLTDKTITLLMQCVDDLNGLEKKIFGESNWRTDIEKEFKSLMSSSSKKREFLQVNNIRHDIDEEESIRIILSELKTLRLVAISTIRNCANRNSEILTKRRLKHMGKYTEDDDKEFKRCILEILKSVKNDPNVDYKKVFIGYLKQLEQGDDIESSIDHIYDQSKDEKRCKELFNVNSITVISNLFRQDISDEKIMINACATINNYLQFSSTTGLNETQLRNYCNLINNSKYSGDLKTEALKSIVLTVEKNNVVPEFIIETLFENINKNDDKFDNFVIMFIGIISKRQKIENINNLSTKLLEDWIIIRDGAEIDFEKCSQDNSDCQSISSIVAQIFVNSLQKNIKISDESIENLTKALKSKDKQTCILSAKSLYLASDTHNIKNEVLVTLKEYIDNKINDVSVYSTVAYARGLAKLSSANEAIMTSHIGFLPNIYVFEDLQLDKESFTDVVNESILFILSREAPNHEFEEEIFQIFDHILSFENDYQKEIIEILLKYSANRYSIPDSTVLALENIINTPELFVKILEVFKNVVRKKQIIGEKILRIVADNLYLSSDNDILNKSFYILNMANDNQDIPDDIFDILELEMASLTVRLGLSDINDAVAYLCEKTKEGKKVTINGFRALSKVIIHNQLTLSENVLKILLNISNNRQMIPNDLIDKIVEKFDPKLVQPHLIEIFENLVKNNQDISEKLLTKLTIALDNRIIFDKVIFIFLLRGQQGEILSEKIIRKILVKFFTIENPLIMQQYLPVICSVIEKKDYFKNHIQNLSHKTNNKSFNTNIIEAIKKALTYALKTDNQDIIRKSISGFKTLRSLHQVEFEKESIEILLQIAANINCDESTKEEISELLSSSKLEGNQKIAYELIYLTSDSDSDFLDKLIDIEKPKLFKQNFDKINSIIDKNSELKLQALKILLNCSNKENIPDKLLDSIAALLESNKSERIQSLCCKLIGEIVKVGRIVTNKIILLVLDLKEKEKSADIIKLIAENQTIPEDLQDIIRLSLGIHLKKTTDSELLCLCELLKYMRKEFGKEQKFSDRSISTLLESNISKNIIKNNLDLTNELIDIYALILMQDPDKSSNEIIVDSLENTILSKRVTKNILNAYKEIIKQKKFQTNRFSNVFGVFIDILNHDEHYKNLHIDILVCIALASESTKISEFKYLESNLSNDNELIRSWSFRGLRAAYEKGSNSLIFKQWCNHIVAKLEEKTKINIDIDSSLDLFEIIASLESNDFSKIQDKPQYQWNRELFMFYLIERFQMREEQYIIFKQVLLDIEKHEGYENGQSDILLKLLHRFIINNSVSFDECYQAIKIIKEIDFESVRNILSNSKNLLVDLKNKYITVMICQRLFNKNEINCEYIEILSKMILKLGFDISKKLLDALQNIDNLREFENLLIFSQQNNIKISDIYVKNKTISILKRSLEIKFLGNQIENVDRLKLGIHLDRLLDQSWTFEQLDHLFKIFKESDNQNKLRYFMSVLEILSNCKIHSKDQEKIKLSLKKPVENWPREINKVAVEAIFTEKSQGKTSTDLVIELKKLNSNNQNLKHLTEEILLAWIEKVKNPISNSLLFDEKDKNGFPLLNQHSITQWTEDDIRQWATI</sequence>
<proteinExistence type="predicted"/>
<gene>
    <name evidence="1" type="ORF">OTI717_LOCUS28607</name>
</gene>
<feature type="non-terminal residue" evidence="1">
    <location>
        <position position="1608"/>
    </location>
</feature>